<keyword evidence="2" id="KW-1185">Reference proteome</keyword>
<dbReference type="Proteomes" id="UP000670475">
    <property type="component" value="Unassembled WGS sequence"/>
</dbReference>
<comment type="caution">
    <text evidence="1">The sequence shown here is derived from an EMBL/GenBank/DDBJ whole genome shotgun (WGS) entry which is preliminary data.</text>
</comment>
<evidence type="ECO:0000313" key="2">
    <source>
        <dbReference type="Proteomes" id="UP000670475"/>
    </source>
</evidence>
<dbReference type="RefSeq" id="WP_209338276.1">
    <property type="nucleotide sequence ID" value="NZ_JAGIQL010000006.1"/>
</dbReference>
<dbReference type="EMBL" id="JAGIQL010000006">
    <property type="protein sequence ID" value="MBP0456489.1"/>
    <property type="molecule type" value="Genomic_DNA"/>
</dbReference>
<gene>
    <name evidence="1" type="ORF">JFN87_03085</name>
</gene>
<dbReference type="AlphaFoldDB" id="A0A940RWD3"/>
<proteinExistence type="predicted"/>
<name>A0A940RWD3_9ACTN</name>
<organism evidence="1 2">
    <name type="scientific">Streptomyces montanisoli</name>
    <dbReference type="NCBI Taxonomy" id="2798581"/>
    <lineage>
        <taxon>Bacteria</taxon>
        <taxon>Bacillati</taxon>
        <taxon>Actinomycetota</taxon>
        <taxon>Actinomycetes</taxon>
        <taxon>Kitasatosporales</taxon>
        <taxon>Streptomycetaceae</taxon>
        <taxon>Streptomyces</taxon>
    </lineage>
</organism>
<reference evidence="1" key="1">
    <citation type="submission" date="2021-03" db="EMBL/GenBank/DDBJ databases">
        <title>Whole genome sequence of Streptomyces bomunensis MMS17-BM035.</title>
        <authorList>
            <person name="Lee J.H."/>
        </authorList>
    </citation>
    <scope>NUCLEOTIDE SEQUENCE</scope>
    <source>
        <strain evidence="1">MMS17-BM035</strain>
    </source>
</reference>
<sequence length="72" mass="7641">MTTAFSADATNIIEQLRADQAAGTAAGLGSPDWDAFHDLLVELVAEAPDPKSRIREIADLIEGHAHTREATA</sequence>
<evidence type="ECO:0000313" key="1">
    <source>
        <dbReference type="EMBL" id="MBP0456489.1"/>
    </source>
</evidence>
<accession>A0A940RWD3</accession>
<protein>
    <submittedName>
        <fullName evidence="1">Uncharacterized protein</fullName>
    </submittedName>
</protein>